<dbReference type="InterPro" id="IPR045340">
    <property type="entry name" value="DUF6533"/>
</dbReference>
<feature type="transmembrane region" description="Helical" evidence="2">
    <location>
        <begin position="89"/>
        <end position="109"/>
    </location>
</feature>
<feature type="transmembrane region" description="Helical" evidence="2">
    <location>
        <begin position="226"/>
        <end position="248"/>
    </location>
</feature>
<evidence type="ECO:0000256" key="1">
    <source>
        <dbReference type="SAM" id="MobiDB-lite"/>
    </source>
</evidence>
<feature type="transmembrane region" description="Helical" evidence="2">
    <location>
        <begin position="185"/>
        <end position="206"/>
    </location>
</feature>
<feature type="region of interest" description="Disordered" evidence="1">
    <location>
        <begin position="326"/>
        <end position="360"/>
    </location>
</feature>
<keyword evidence="2" id="KW-1133">Transmembrane helix</keyword>
<dbReference type="AlphaFoldDB" id="A0A371CMQ7"/>
<protein>
    <recommendedName>
        <fullName evidence="3">DUF6533 domain-containing protein</fullName>
    </recommendedName>
</protein>
<feature type="domain" description="DUF6533" evidence="3">
    <location>
        <begin position="26"/>
        <end position="71"/>
    </location>
</feature>
<dbReference type="Pfam" id="PF20151">
    <property type="entry name" value="DUF6533"/>
    <property type="match status" value="1"/>
</dbReference>
<evidence type="ECO:0000313" key="5">
    <source>
        <dbReference type="Proteomes" id="UP000256964"/>
    </source>
</evidence>
<keyword evidence="5" id="KW-1185">Reference proteome</keyword>
<feature type="transmembrane region" description="Helical" evidence="2">
    <location>
        <begin position="59"/>
        <end position="77"/>
    </location>
</feature>
<dbReference type="STRING" id="139420.A0A371CMQ7"/>
<organism evidence="4 5">
    <name type="scientific">Lentinus brumalis</name>
    <dbReference type="NCBI Taxonomy" id="2498619"/>
    <lineage>
        <taxon>Eukaryota</taxon>
        <taxon>Fungi</taxon>
        <taxon>Dikarya</taxon>
        <taxon>Basidiomycota</taxon>
        <taxon>Agaricomycotina</taxon>
        <taxon>Agaricomycetes</taxon>
        <taxon>Polyporales</taxon>
        <taxon>Polyporaceae</taxon>
        <taxon>Lentinus</taxon>
    </lineage>
</organism>
<dbReference type="Proteomes" id="UP000256964">
    <property type="component" value="Unassembled WGS sequence"/>
</dbReference>
<keyword evidence="2" id="KW-0812">Transmembrane</keyword>
<feature type="transmembrane region" description="Helical" evidence="2">
    <location>
        <begin position="116"/>
        <end position="137"/>
    </location>
</feature>
<reference evidence="4 5" key="1">
    <citation type="journal article" date="2018" name="Biotechnol. Biofuels">
        <title>Integrative visual omics of the white-rot fungus Polyporus brumalis exposes the biotechnological potential of its oxidative enzymes for delignifying raw plant biomass.</title>
        <authorList>
            <person name="Miyauchi S."/>
            <person name="Rancon A."/>
            <person name="Drula E."/>
            <person name="Hage H."/>
            <person name="Chaduli D."/>
            <person name="Favel A."/>
            <person name="Grisel S."/>
            <person name="Henrissat B."/>
            <person name="Herpoel-Gimbert I."/>
            <person name="Ruiz-Duenas F.J."/>
            <person name="Chevret D."/>
            <person name="Hainaut M."/>
            <person name="Lin J."/>
            <person name="Wang M."/>
            <person name="Pangilinan J."/>
            <person name="Lipzen A."/>
            <person name="Lesage-Meessen L."/>
            <person name="Navarro D."/>
            <person name="Riley R."/>
            <person name="Grigoriev I.V."/>
            <person name="Zhou S."/>
            <person name="Raouche S."/>
            <person name="Rosso M.N."/>
        </authorList>
    </citation>
    <scope>NUCLEOTIDE SEQUENCE [LARGE SCALE GENOMIC DNA]</scope>
    <source>
        <strain evidence="4 5">BRFM 1820</strain>
    </source>
</reference>
<evidence type="ECO:0000256" key="2">
    <source>
        <dbReference type="SAM" id="Phobius"/>
    </source>
</evidence>
<dbReference type="OrthoDB" id="2745134at2759"/>
<feature type="compositionally biased region" description="Basic and acidic residues" evidence="1">
    <location>
        <begin position="342"/>
        <end position="351"/>
    </location>
</feature>
<proteinExistence type="predicted"/>
<keyword evidence="2" id="KW-0472">Membrane</keyword>
<gene>
    <name evidence="4" type="ORF">OH76DRAFT_1489395</name>
</gene>
<dbReference type="EMBL" id="KZ857508">
    <property type="protein sequence ID" value="RDX41574.1"/>
    <property type="molecule type" value="Genomic_DNA"/>
</dbReference>
<name>A0A371CMQ7_9APHY</name>
<accession>A0A371CMQ7</accession>
<sequence>MSSDADSDAAAAATVALFDSLYTENYCDVAAAVLFIYDAFITLDRAVESFWTARPKRSGAAILFFANKWISMTIYVMDLVGFAPFPSDKAMQLLQFCPGAAFSSLRAYVLSRSKLLGSLIFVLSLAPVGANVVPYAYQLSGENFSLFGCLGTDNTSATLTLRFVSLYVITHTVADAAQGNPTVTIISRVPLIAADILLIYITWYKLSSWDALKAIRPSKRLQLSDVLFRGGTIYFLILFVLNILHLALSAAAIAGDGAWSDSVITEFTAPLTAVLISRFLLELQEVDQAVVKLDADDPLYSANQGDSTPSFISSLGGFVNPALTAQSDVEDDNDGIRSQVRSRLEGQEEKGGGIQAETSQ</sequence>
<evidence type="ECO:0000259" key="3">
    <source>
        <dbReference type="Pfam" id="PF20151"/>
    </source>
</evidence>
<evidence type="ECO:0000313" key="4">
    <source>
        <dbReference type="EMBL" id="RDX41574.1"/>
    </source>
</evidence>